<keyword evidence="1" id="KW-0472">Membrane</keyword>
<dbReference type="STRING" id="1332264.BW730_03390"/>
<evidence type="ECO:0000256" key="1">
    <source>
        <dbReference type="SAM" id="Phobius"/>
    </source>
</evidence>
<dbReference type="EMBL" id="CP019606">
    <property type="protein sequence ID" value="AQP46713.1"/>
    <property type="molecule type" value="Genomic_DNA"/>
</dbReference>
<accession>A0A1Q2CKT0</accession>
<gene>
    <name evidence="2" type="ORF">BW730_03390</name>
</gene>
<feature type="transmembrane region" description="Helical" evidence="1">
    <location>
        <begin position="60"/>
        <end position="79"/>
    </location>
</feature>
<evidence type="ECO:0000313" key="3">
    <source>
        <dbReference type="Proteomes" id="UP000188145"/>
    </source>
</evidence>
<sequence length="111" mass="11362">MKLSGMKQNWLAVALIVLAGLGAVAATLSMGMVESSSAGIQIPLVLVALLFFVPLLLRGFGWWPWAAFALAAVAVLVSLPFGAALYLAPSAFLVVVAGLLELAAPKAPEGS</sequence>
<feature type="transmembrane region" description="Helical" evidence="1">
    <location>
        <begin position="35"/>
        <end position="53"/>
    </location>
</feature>
<protein>
    <submittedName>
        <fullName evidence="2">Uncharacterized protein</fullName>
    </submittedName>
</protein>
<dbReference type="Proteomes" id="UP000188145">
    <property type="component" value="Chromosome"/>
</dbReference>
<proteinExistence type="predicted"/>
<dbReference type="RefSeq" id="WP_158522460.1">
    <property type="nucleotide sequence ID" value="NZ_CP019606.1"/>
</dbReference>
<keyword evidence="1" id="KW-1133">Transmembrane helix</keyword>
<organism evidence="2 3">
    <name type="scientific">Tessaracoccus aquimaris</name>
    <dbReference type="NCBI Taxonomy" id="1332264"/>
    <lineage>
        <taxon>Bacteria</taxon>
        <taxon>Bacillati</taxon>
        <taxon>Actinomycetota</taxon>
        <taxon>Actinomycetes</taxon>
        <taxon>Propionibacteriales</taxon>
        <taxon>Propionibacteriaceae</taxon>
        <taxon>Tessaracoccus</taxon>
    </lineage>
</organism>
<reference evidence="3" key="1">
    <citation type="submission" date="2017-02" db="EMBL/GenBank/DDBJ databases">
        <title>Tessaracoccus aquaemaris sp. nov., isolated from the intestine of a Korean rockfish, Sebastes schlegelii, in a marine aquaculture pond.</title>
        <authorList>
            <person name="Tak E.J."/>
            <person name="Bae J.-W."/>
        </authorList>
    </citation>
    <scope>NUCLEOTIDE SEQUENCE [LARGE SCALE GENOMIC DNA]</scope>
    <source>
        <strain evidence="3">NSG39</strain>
    </source>
</reference>
<keyword evidence="3" id="KW-1185">Reference proteome</keyword>
<name>A0A1Q2CKT0_9ACTN</name>
<dbReference type="KEGG" id="tes:BW730_03390"/>
<evidence type="ECO:0000313" key="2">
    <source>
        <dbReference type="EMBL" id="AQP46713.1"/>
    </source>
</evidence>
<dbReference type="AlphaFoldDB" id="A0A1Q2CKT0"/>
<keyword evidence="1" id="KW-0812">Transmembrane</keyword>